<proteinExistence type="inferred from homology"/>
<evidence type="ECO:0000313" key="3">
    <source>
        <dbReference type="Proteomes" id="UP000306402"/>
    </source>
</evidence>
<dbReference type="Proteomes" id="UP000306402">
    <property type="component" value="Unassembled WGS sequence"/>
</dbReference>
<dbReference type="PANTHER" id="PTHR30203">
    <property type="entry name" value="OUTER MEMBRANE CATION EFFLUX PROTEIN"/>
    <property type="match status" value="1"/>
</dbReference>
<dbReference type="Pfam" id="PF02321">
    <property type="entry name" value="OEP"/>
    <property type="match status" value="1"/>
</dbReference>
<sequence>MSLKVKVPVALILLIWGCCTVRAQTVYTLGRALQTARANNPVLKTEQFNAEISQTDIVTAGLRPNPILNNQSLQLVQPSRFPENSSWYSGLNRQIWWQVTKPFQLPVQRQNKINYAEQNVRLTQKQYAETERQLFQTVAQKWLDVWAARKQLDLLNTAKSNIDSLAYINRLRLKNQVITTTDLARTELLVNQYAIQLKSANRDYLNEIANLKFLLGTADSVQVDTTDQFEYSFPQQMDSLLQQALQNRADIQTIKTSMDVAETNIKLQKSSALPTPELGLIYNPQNKVHYMGIYGTVEIPLFSRNQGEIKKSQIMKQQAEQDLKTTEGRIQSEIAVAYNTYQTQKINVQNFNQLLTQSQSILNSVKYSYLRGGTTIIDFLEAQRSWLDTQQQYYDQLQQYRQSYIDLLFTSGLINQIAQ</sequence>
<organism evidence="2 3">
    <name type="scientific">Dyadobacter luticola</name>
    <dbReference type="NCBI Taxonomy" id="1979387"/>
    <lineage>
        <taxon>Bacteria</taxon>
        <taxon>Pseudomonadati</taxon>
        <taxon>Bacteroidota</taxon>
        <taxon>Cytophagia</taxon>
        <taxon>Cytophagales</taxon>
        <taxon>Spirosomataceae</taxon>
        <taxon>Dyadobacter</taxon>
    </lineage>
</organism>
<reference evidence="2 3" key="1">
    <citation type="submission" date="2019-05" db="EMBL/GenBank/DDBJ databases">
        <authorList>
            <person name="Qu J.-H."/>
        </authorList>
    </citation>
    <scope>NUCLEOTIDE SEQUENCE [LARGE SCALE GENOMIC DNA]</scope>
    <source>
        <strain evidence="2 3">T17</strain>
    </source>
</reference>
<dbReference type="InterPro" id="IPR010131">
    <property type="entry name" value="MdtP/NodT-like"/>
</dbReference>
<comment type="similarity">
    <text evidence="1">Belongs to the outer membrane factor (OMF) (TC 1.B.17) family.</text>
</comment>
<dbReference type="OrthoDB" id="712316at2"/>
<dbReference type="RefSeq" id="WP_138364237.1">
    <property type="nucleotide sequence ID" value="NZ_VCEJ01000002.1"/>
</dbReference>
<accession>A0A5R9L431</accession>
<dbReference type="EMBL" id="VCEJ01000002">
    <property type="protein sequence ID" value="TLV03030.1"/>
    <property type="molecule type" value="Genomic_DNA"/>
</dbReference>
<keyword evidence="3" id="KW-1185">Reference proteome</keyword>
<dbReference type="SUPFAM" id="SSF56954">
    <property type="entry name" value="Outer membrane efflux proteins (OEP)"/>
    <property type="match status" value="1"/>
</dbReference>
<dbReference type="PANTHER" id="PTHR30203:SF24">
    <property type="entry name" value="BLR4935 PROTEIN"/>
    <property type="match status" value="1"/>
</dbReference>
<dbReference type="InterPro" id="IPR003423">
    <property type="entry name" value="OMP_efflux"/>
</dbReference>
<dbReference type="Gene3D" id="1.20.1600.10">
    <property type="entry name" value="Outer membrane efflux proteins (OEP)"/>
    <property type="match status" value="1"/>
</dbReference>
<evidence type="ECO:0000313" key="2">
    <source>
        <dbReference type="EMBL" id="TLV03030.1"/>
    </source>
</evidence>
<dbReference type="GO" id="GO:0015562">
    <property type="term" value="F:efflux transmembrane transporter activity"/>
    <property type="evidence" value="ECO:0007669"/>
    <property type="project" value="InterPro"/>
</dbReference>
<evidence type="ECO:0000256" key="1">
    <source>
        <dbReference type="ARBA" id="ARBA00007613"/>
    </source>
</evidence>
<protein>
    <submittedName>
        <fullName evidence="2">TolC family protein</fullName>
    </submittedName>
</protein>
<dbReference type="AlphaFoldDB" id="A0A5R9L431"/>
<gene>
    <name evidence="2" type="ORF">FEN17_05305</name>
</gene>
<comment type="caution">
    <text evidence="2">The sequence shown here is derived from an EMBL/GenBank/DDBJ whole genome shotgun (WGS) entry which is preliminary data.</text>
</comment>
<name>A0A5R9L431_9BACT</name>